<dbReference type="SUPFAM" id="SSF52980">
    <property type="entry name" value="Restriction endonuclease-like"/>
    <property type="match status" value="1"/>
</dbReference>
<keyword evidence="3" id="KW-0227">DNA damage</keyword>
<dbReference type="KEGG" id="mcl:MCCL_1476"/>
<evidence type="ECO:0000256" key="4">
    <source>
        <dbReference type="ARBA" id="ARBA00022801"/>
    </source>
</evidence>
<dbReference type="InterPro" id="IPR011335">
    <property type="entry name" value="Restrct_endonuc-II-like"/>
</dbReference>
<dbReference type="Gene3D" id="3.40.960.10">
    <property type="entry name" value="VSR Endonuclease"/>
    <property type="match status" value="1"/>
</dbReference>
<dbReference type="STRING" id="458233.MCCL_1476"/>
<sequence>MIYQIYYHLNYTNDRSCCKVYRFTFYMKNVGIYNYERVVFVMEEHTLNKTMVANSKKKSKPEDIVRKFLYSKGIRYRKNDKRFPGSPDIYIPKYKTAVFVNGCFWHVHNCDLFVMPKSNQEFWEKKFNRNVSRDERNIEELTELGIRVIVVWECGLKPLEREETLEALYEMIIGE</sequence>
<protein>
    <recommendedName>
        <fullName evidence="9">Very short patch repair endonuclease</fullName>
    </recommendedName>
</protein>
<evidence type="ECO:0000313" key="8">
    <source>
        <dbReference type="Proteomes" id="UP000001383"/>
    </source>
</evidence>
<evidence type="ECO:0000256" key="2">
    <source>
        <dbReference type="ARBA" id="ARBA00022759"/>
    </source>
</evidence>
<keyword evidence="2" id="KW-0255">Endonuclease</keyword>
<dbReference type="CDD" id="cd00221">
    <property type="entry name" value="Vsr"/>
    <property type="match status" value="1"/>
</dbReference>
<dbReference type="REBASE" id="20062">
    <property type="entry name" value="V.Mca5402ORF1477P"/>
</dbReference>
<proteinExistence type="inferred from homology"/>
<reference evidence="7 8" key="1">
    <citation type="journal article" date="2009" name="J. Bacteriol.">
        <title>Complete genome sequence of Macrococcus caseolyticus strain JCSCS5402, reflecting the ancestral genome of the human-pathogenic staphylococci.</title>
        <authorList>
            <person name="Baba T."/>
            <person name="Kuwahara-Arai K."/>
            <person name="Uchiyama I."/>
            <person name="Takeuchi F."/>
            <person name="Ito T."/>
            <person name="Hiramatsu K."/>
        </authorList>
    </citation>
    <scope>NUCLEOTIDE SEQUENCE [LARGE SCALE GENOMIC DNA]</scope>
    <source>
        <strain evidence="7 8">JCSC5402</strain>
    </source>
</reference>
<evidence type="ECO:0000256" key="1">
    <source>
        <dbReference type="ARBA" id="ARBA00022722"/>
    </source>
</evidence>
<organism evidence="7 8">
    <name type="scientific">Macrococcus caseolyticus (strain JCSC5402)</name>
    <name type="common">Macrococcoides caseolyticum</name>
    <dbReference type="NCBI Taxonomy" id="458233"/>
    <lineage>
        <taxon>Bacteria</taxon>
        <taxon>Bacillati</taxon>
        <taxon>Bacillota</taxon>
        <taxon>Bacilli</taxon>
        <taxon>Bacillales</taxon>
        <taxon>Staphylococcaceae</taxon>
        <taxon>Macrococcoides</taxon>
    </lineage>
</organism>
<dbReference type="eggNOG" id="COG3727">
    <property type="taxonomic scope" value="Bacteria"/>
</dbReference>
<dbReference type="AlphaFoldDB" id="B9E7L5"/>
<evidence type="ECO:0000313" key="7">
    <source>
        <dbReference type="EMBL" id="BAH18183.1"/>
    </source>
</evidence>
<keyword evidence="5" id="KW-0234">DNA repair</keyword>
<accession>B9E7L5</accession>
<dbReference type="InterPro" id="IPR004603">
    <property type="entry name" value="DNA_mismatch_endonuc_vsr"/>
</dbReference>
<dbReference type="GO" id="GO:0006298">
    <property type="term" value="P:mismatch repair"/>
    <property type="evidence" value="ECO:0007669"/>
    <property type="project" value="InterPro"/>
</dbReference>
<dbReference type="HOGENOM" id="CLU_111913_1_1_9"/>
<evidence type="ECO:0000256" key="6">
    <source>
        <dbReference type="ARBA" id="ARBA00029466"/>
    </source>
</evidence>
<gene>
    <name evidence="7" type="ordered locus">MCCL_1476</name>
</gene>
<dbReference type="Proteomes" id="UP000001383">
    <property type="component" value="Chromosome"/>
</dbReference>
<keyword evidence="1" id="KW-0540">Nuclease</keyword>
<dbReference type="Pfam" id="PF03852">
    <property type="entry name" value="Vsr"/>
    <property type="match status" value="1"/>
</dbReference>
<comment type="similarity">
    <text evidence="6">Belongs to the Vsr family.</text>
</comment>
<name>B9E7L5_MACCJ</name>
<dbReference type="NCBIfam" id="TIGR00632">
    <property type="entry name" value="vsr"/>
    <property type="match status" value="1"/>
</dbReference>
<dbReference type="GO" id="GO:0016787">
    <property type="term" value="F:hydrolase activity"/>
    <property type="evidence" value="ECO:0007669"/>
    <property type="project" value="UniProtKB-KW"/>
</dbReference>
<evidence type="ECO:0000256" key="3">
    <source>
        <dbReference type="ARBA" id="ARBA00022763"/>
    </source>
</evidence>
<dbReference type="GO" id="GO:0004519">
    <property type="term" value="F:endonuclease activity"/>
    <property type="evidence" value="ECO:0007669"/>
    <property type="project" value="UniProtKB-KW"/>
</dbReference>
<evidence type="ECO:0000256" key="5">
    <source>
        <dbReference type="ARBA" id="ARBA00023204"/>
    </source>
</evidence>
<dbReference type="EMBL" id="AP009484">
    <property type="protein sequence ID" value="BAH18183.1"/>
    <property type="molecule type" value="Genomic_DNA"/>
</dbReference>
<keyword evidence="4" id="KW-0378">Hydrolase</keyword>
<evidence type="ECO:0008006" key="9">
    <source>
        <dbReference type="Google" id="ProtNLM"/>
    </source>
</evidence>